<dbReference type="InterPro" id="IPR001610">
    <property type="entry name" value="PAC"/>
</dbReference>
<organism evidence="7 8">
    <name type="scientific">Pontivivens insulae</name>
    <dbReference type="NCBI Taxonomy" id="1639689"/>
    <lineage>
        <taxon>Bacteria</taxon>
        <taxon>Pseudomonadati</taxon>
        <taxon>Pseudomonadota</taxon>
        <taxon>Alphaproteobacteria</taxon>
        <taxon>Rhodobacterales</taxon>
        <taxon>Paracoccaceae</taxon>
        <taxon>Pontivivens</taxon>
    </lineage>
</organism>
<dbReference type="OrthoDB" id="2489132at2"/>
<dbReference type="CDD" id="cd00130">
    <property type="entry name" value="PAS"/>
    <property type="match status" value="1"/>
</dbReference>
<evidence type="ECO:0000256" key="4">
    <source>
        <dbReference type="SAM" id="Coils"/>
    </source>
</evidence>
<evidence type="ECO:0000256" key="2">
    <source>
        <dbReference type="ARBA" id="ARBA00029447"/>
    </source>
</evidence>
<dbReference type="Proteomes" id="UP000244932">
    <property type="component" value="Unassembled WGS sequence"/>
</dbReference>
<dbReference type="Pfam" id="PF08447">
    <property type="entry name" value="PAS_3"/>
    <property type="match status" value="1"/>
</dbReference>
<name>A0A2R8ABK3_9RHOB</name>
<gene>
    <name evidence="7" type="primary">mcp4</name>
    <name evidence="7" type="ORF">POI8812_01909</name>
</gene>
<protein>
    <submittedName>
        <fullName evidence="7">Methyl-accepting chemotaxis protein 4</fullName>
    </submittedName>
</protein>
<dbReference type="InterPro" id="IPR051310">
    <property type="entry name" value="MCP_chemotaxis"/>
</dbReference>
<dbReference type="AlphaFoldDB" id="A0A2R8ABK3"/>
<dbReference type="SUPFAM" id="SSF55785">
    <property type="entry name" value="PYP-like sensor domain (PAS domain)"/>
    <property type="match status" value="1"/>
</dbReference>
<dbReference type="PANTHER" id="PTHR43531">
    <property type="entry name" value="PROTEIN ICFG"/>
    <property type="match status" value="1"/>
</dbReference>
<dbReference type="PROSITE" id="PS50113">
    <property type="entry name" value="PAC"/>
    <property type="match status" value="1"/>
</dbReference>
<sequence>MSDPSAVTSPTGPEAYAQAQSVAVSHLPGVIYRSRADPPYAVEWMVGQLETLTGYNASDFSEGGMMTFANVLHPDDLPRVMDEITACIEQQRSWDVEYRVQHRNGSLTWVRGFGGAVFSADRKIAYLEGVIIDINERQLAKAALEDVAKELEDRNRTMTRGVKHLLDTLQSIDILSINASIEAARAGSAGRGFAIVAEEMKRLTEDAGVAVAEIRQMIGDQRVDRAKGADDASDLAKRLSRADAVAHPDH</sequence>
<dbReference type="InterPro" id="IPR000700">
    <property type="entry name" value="PAS-assoc_C"/>
</dbReference>
<dbReference type="Pfam" id="PF00015">
    <property type="entry name" value="MCPsignal"/>
    <property type="match status" value="1"/>
</dbReference>
<evidence type="ECO:0000259" key="5">
    <source>
        <dbReference type="PROSITE" id="PS50111"/>
    </source>
</evidence>
<keyword evidence="1" id="KW-0145">Chemotaxis</keyword>
<reference evidence="7 8" key="1">
    <citation type="submission" date="2018-03" db="EMBL/GenBank/DDBJ databases">
        <authorList>
            <person name="Keele B.F."/>
        </authorList>
    </citation>
    <scope>NUCLEOTIDE SEQUENCE [LARGE SCALE GENOMIC DNA]</scope>
    <source>
        <strain evidence="7 8">CeCT 8812</strain>
    </source>
</reference>
<dbReference type="SUPFAM" id="SSF58104">
    <property type="entry name" value="Methyl-accepting chemotaxis protein (MCP) signaling domain"/>
    <property type="match status" value="1"/>
</dbReference>
<comment type="similarity">
    <text evidence="2">Belongs to the methyl-accepting chemotaxis (MCP) protein family.</text>
</comment>
<accession>A0A2R8ABK3</accession>
<feature type="domain" description="Methyl-accepting transducer" evidence="5">
    <location>
        <begin position="146"/>
        <end position="218"/>
    </location>
</feature>
<dbReference type="Gene3D" id="3.30.450.20">
    <property type="entry name" value="PAS domain"/>
    <property type="match status" value="1"/>
</dbReference>
<feature type="coiled-coil region" evidence="4">
    <location>
        <begin position="134"/>
        <end position="161"/>
    </location>
</feature>
<dbReference type="InterPro" id="IPR000014">
    <property type="entry name" value="PAS"/>
</dbReference>
<evidence type="ECO:0000313" key="7">
    <source>
        <dbReference type="EMBL" id="SPF29596.1"/>
    </source>
</evidence>
<dbReference type="PROSITE" id="PS50111">
    <property type="entry name" value="CHEMOTAXIS_TRANSDUC_2"/>
    <property type="match status" value="1"/>
</dbReference>
<keyword evidence="4" id="KW-0175">Coiled coil</keyword>
<feature type="domain" description="PAC" evidence="6">
    <location>
        <begin position="94"/>
        <end position="146"/>
    </location>
</feature>
<dbReference type="GO" id="GO:0007165">
    <property type="term" value="P:signal transduction"/>
    <property type="evidence" value="ECO:0007669"/>
    <property type="project" value="UniProtKB-KW"/>
</dbReference>
<proteinExistence type="inferred from homology"/>
<dbReference type="SMART" id="SM00086">
    <property type="entry name" value="PAC"/>
    <property type="match status" value="1"/>
</dbReference>
<dbReference type="EMBL" id="OMKW01000002">
    <property type="protein sequence ID" value="SPF29596.1"/>
    <property type="molecule type" value="Genomic_DNA"/>
</dbReference>
<dbReference type="GO" id="GO:0006935">
    <property type="term" value="P:chemotaxis"/>
    <property type="evidence" value="ECO:0007669"/>
    <property type="project" value="UniProtKB-KW"/>
</dbReference>
<evidence type="ECO:0000256" key="3">
    <source>
        <dbReference type="PROSITE-ProRule" id="PRU00284"/>
    </source>
</evidence>
<dbReference type="GO" id="GO:0004888">
    <property type="term" value="F:transmembrane signaling receptor activity"/>
    <property type="evidence" value="ECO:0007669"/>
    <property type="project" value="TreeGrafter"/>
</dbReference>
<dbReference type="InterPro" id="IPR004089">
    <property type="entry name" value="MCPsignal_dom"/>
</dbReference>
<evidence type="ECO:0000313" key="8">
    <source>
        <dbReference type="Proteomes" id="UP000244932"/>
    </source>
</evidence>
<dbReference type="InterPro" id="IPR035965">
    <property type="entry name" value="PAS-like_dom_sf"/>
</dbReference>
<dbReference type="PANTHER" id="PTHR43531:SF11">
    <property type="entry name" value="METHYL-ACCEPTING CHEMOTAXIS PROTEIN 3"/>
    <property type="match status" value="1"/>
</dbReference>
<keyword evidence="8" id="KW-1185">Reference proteome</keyword>
<dbReference type="RefSeq" id="WP_108782278.1">
    <property type="nucleotide sequence ID" value="NZ_OMKW01000002.1"/>
</dbReference>
<keyword evidence="3" id="KW-0807">Transducer</keyword>
<evidence type="ECO:0000259" key="6">
    <source>
        <dbReference type="PROSITE" id="PS50113"/>
    </source>
</evidence>
<dbReference type="InterPro" id="IPR013655">
    <property type="entry name" value="PAS_fold_3"/>
</dbReference>
<evidence type="ECO:0000256" key="1">
    <source>
        <dbReference type="ARBA" id="ARBA00022500"/>
    </source>
</evidence>
<dbReference type="Gene3D" id="1.10.287.950">
    <property type="entry name" value="Methyl-accepting chemotaxis protein"/>
    <property type="match status" value="1"/>
</dbReference>
<dbReference type="NCBIfam" id="TIGR00229">
    <property type="entry name" value="sensory_box"/>
    <property type="match status" value="1"/>
</dbReference>
<dbReference type="GO" id="GO:0005886">
    <property type="term" value="C:plasma membrane"/>
    <property type="evidence" value="ECO:0007669"/>
    <property type="project" value="TreeGrafter"/>
</dbReference>